<feature type="compositionally biased region" description="Basic residues" evidence="5">
    <location>
        <begin position="1"/>
        <end position="11"/>
    </location>
</feature>
<feature type="compositionally biased region" description="Basic and acidic residues" evidence="5">
    <location>
        <begin position="24"/>
        <end position="33"/>
    </location>
</feature>
<comment type="function">
    <text evidence="4">DNA-dependent RNA polymerase catalyzes the transcription of DNA into RNA using the four ribonucleoside triphosphates as substrates. Specific peripheric component of RNA polymerase III which synthesizes small RNAs, such as 5S rRNA and tRNAs.</text>
</comment>
<organism evidence="6 7">
    <name type="scientific">Exophiala mesophila</name>
    <name type="common">Black yeast-like fungus</name>
    <dbReference type="NCBI Taxonomy" id="212818"/>
    <lineage>
        <taxon>Eukaryota</taxon>
        <taxon>Fungi</taxon>
        <taxon>Dikarya</taxon>
        <taxon>Ascomycota</taxon>
        <taxon>Pezizomycotina</taxon>
        <taxon>Eurotiomycetes</taxon>
        <taxon>Chaetothyriomycetidae</taxon>
        <taxon>Chaetothyriales</taxon>
        <taxon>Herpotrichiellaceae</taxon>
        <taxon>Exophiala</taxon>
    </lineage>
</organism>
<evidence type="ECO:0000256" key="4">
    <source>
        <dbReference type="PIRNR" id="PIRNR000777"/>
    </source>
</evidence>
<dbReference type="GO" id="GO:0006383">
    <property type="term" value="P:transcription by RNA polymerase III"/>
    <property type="evidence" value="ECO:0007669"/>
    <property type="project" value="UniProtKB-UniRule"/>
</dbReference>
<accession>A0A0D1XRL2</accession>
<dbReference type="InterPro" id="IPR024661">
    <property type="entry name" value="RNA_pol_III_Rpc31"/>
</dbReference>
<evidence type="ECO:0000313" key="7">
    <source>
        <dbReference type="Proteomes" id="UP000054302"/>
    </source>
</evidence>
<dbReference type="GO" id="GO:0005666">
    <property type="term" value="C:RNA polymerase III complex"/>
    <property type="evidence" value="ECO:0007669"/>
    <property type="project" value="UniProtKB-UniRule"/>
</dbReference>
<keyword evidence="3 4" id="KW-0539">Nucleus</keyword>
<sequence>MPPKRGGRGGKRGPDLSWEDADENAPKDAELSKKMPGPRFPPMKLKVPRPIDASERASVNAYLQFRDLARKGPYFAILEPSHLTDAKTGKVHSRLGFDPFNDQEKYTAKFHRRKRTAPDLSTREYELRTFPKELWPGLDPKQKNPIWTTVDAAAIMARSHRPLKRKREALPAADDDEEEKEGDGNETDESDPLLTGSRRARNATKAAKQRRDDSTTKKSKEKKGLDAEDDYGDDDARDNDDDDDDDDGEEGAEAEEQDSEFDESDDADGDDYNAEQYFDTGEGDEDDFGGDDDGGTY</sequence>
<evidence type="ECO:0000256" key="2">
    <source>
        <dbReference type="ARBA" id="ARBA00008352"/>
    </source>
</evidence>
<evidence type="ECO:0000256" key="3">
    <source>
        <dbReference type="ARBA" id="ARBA00023242"/>
    </source>
</evidence>
<evidence type="ECO:0000313" key="6">
    <source>
        <dbReference type="EMBL" id="KIV90746.1"/>
    </source>
</evidence>
<feature type="compositionally biased region" description="Acidic residues" evidence="5">
    <location>
        <begin position="173"/>
        <end position="191"/>
    </location>
</feature>
<evidence type="ECO:0000256" key="5">
    <source>
        <dbReference type="SAM" id="MobiDB-lite"/>
    </source>
</evidence>
<evidence type="ECO:0000256" key="1">
    <source>
        <dbReference type="ARBA" id="ARBA00004123"/>
    </source>
</evidence>
<feature type="compositionally biased region" description="Acidic residues" evidence="5">
    <location>
        <begin position="227"/>
        <end position="273"/>
    </location>
</feature>
<dbReference type="PIRSF" id="PIRSF000777">
    <property type="entry name" value="RNA_polIII_C31"/>
    <property type="match status" value="1"/>
</dbReference>
<feature type="region of interest" description="Disordered" evidence="5">
    <location>
        <begin position="1"/>
        <end position="51"/>
    </location>
</feature>
<dbReference type="Pfam" id="PF11705">
    <property type="entry name" value="RNA_pol_3_Rpc31"/>
    <property type="match status" value="1"/>
</dbReference>
<keyword evidence="7" id="KW-1185">Reference proteome</keyword>
<proteinExistence type="inferred from homology"/>
<dbReference type="VEuPathDB" id="FungiDB:PV10_05370"/>
<dbReference type="AlphaFoldDB" id="A0A0D1XRL2"/>
<comment type="similarity">
    <text evidence="2 4">Belongs to the eukaryotic RPC7 RNA polymerase subunit family.</text>
</comment>
<name>A0A0D1XRL2_EXOME</name>
<feature type="compositionally biased region" description="Acidic residues" evidence="5">
    <location>
        <begin position="281"/>
        <end position="297"/>
    </location>
</feature>
<feature type="compositionally biased region" description="Basic and acidic residues" evidence="5">
    <location>
        <begin position="209"/>
        <end position="226"/>
    </location>
</feature>
<reference evidence="6 7" key="1">
    <citation type="submission" date="2015-01" db="EMBL/GenBank/DDBJ databases">
        <title>The Genome Sequence of Exophiala mesophila CBS40295.</title>
        <authorList>
            <consortium name="The Broad Institute Genomics Platform"/>
            <person name="Cuomo C."/>
            <person name="de Hoog S."/>
            <person name="Gorbushina A."/>
            <person name="Stielow B."/>
            <person name="Teixiera M."/>
            <person name="Abouelleil A."/>
            <person name="Chapman S.B."/>
            <person name="Priest M."/>
            <person name="Young S.K."/>
            <person name="Wortman J."/>
            <person name="Nusbaum C."/>
            <person name="Birren B."/>
        </authorList>
    </citation>
    <scope>NUCLEOTIDE SEQUENCE [LARGE SCALE GENOMIC DNA]</scope>
    <source>
        <strain evidence="6 7">CBS 40295</strain>
    </source>
</reference>
<comment type="subunit">
    <text evidence="4">Component of the RNA polymerase III (Pol III) complex.</text>
</comment>
<dbReference type="Proteomes" id="UP000054302">
    <property type="component" value="Unassembled WGS sequence"/>
</dbReference>
<feature type="region of interest" description="Disordered" evidence="5">
    <location>
        <begin position="161"/>
        <end position="297"/>
    </location>
</feature>
<dbReference type="RefSeq" id="XP_016222320.1">
    <property type="nucleotide sequence ID" value="XM_016370027.1"/>
</dbReference>
<dbReference type="STRING" id="212818.A0A0D1XRL2"/>
<dbReference type="EMBL" id="KN847523">
    <property type="protein sequence ID" value="KIV90746.1"/>
    <property type="molecule type" value="Genomic_DNA"/>
</dbReference>
<protein>
    <recommendedName>
        <fullName evidence="4">DNA-directed RNA polymerase III subunit</fullName>
    </recommendedName>
</protein>
<dbReference type="OrthoDB" id="5377312at2759"/>
<dbReference type="GeneID" id="27323215"/>
<dbReference type="HOGENOM" id="CLU_847298_0_0_1"/>
<gene>
    <name evidence="6" type="ORF">PV10_05370</name>
</gene>
<comment type="subcellular location">
    <subcellularLocation>
        <location evidence="1 4">Nucleus</location>
    </subcellularLocation>
</comment>